<comment type="similarity">
    <text evidence="1">Belongs to the universal ribosomal protein uL1 family.</text>
</comment>
<dbReference type="AlphaFoldDB" id="A0AAD6IQL7"/>
<feature type="transmembrane region" description="Helical" evidence="5">
    <location>
        <begin position="78"/>
        <end position="97"/>
    </location>
</feature>
<evidence type="ECO:0008006" key="8">
    <source>
        <dbReference type="Google" id="ProtNLM"/>
    </source>
</evidence>
<dbReference type="GO" id="GO:0003735">
    <property type="term" value="F:structural constituent of ribosome"/>
    <property type="evidence" value="ECO:0007669"/>
    <property type="project" value="TreeGrafter"/>
</dbReference>
<name>A0AAD6IQL7_DREDA</name>
<evidence type="ECO:0000313" key="6">
    <source>
        <dbReference type="EMBL" id="KAJ6256633.1"/>
    </source>
</evidence>
<dbReference type="PANTHER" id="PTHR36427">
    <property type="entry name" value="54S RIBOSOMAL PROTEIN L1, MITOCHONDRIAL"/>
    <property type="match status" value="1"/>
</dbReference>
<feature type="transmembrane region" description="Helical" evidence="5">
    <location>
        <begin position="132"/>
        <end position="151"/>
    </location>
</feature>
<sequence length="1215" mass="132818">MNYRRGPAPPPNIDAICDIILFMSIPPAPPAPPSARIIDAISIPPGPGAPAPIACMRFCIAASCCGFGAPRPIPPCCIAFIPPFIFLAICAIILCCVRTSSTSRTEVPEPRATRVIRSGCCTNILPSESSSLVVMLSMMYIIRLSFMLPSSSPTSPIRFDRPGIMPAILLSGPIFIMLLSWSRRSRTAITHKTDGWVVQGVDALKMPSAMCFIVSFWSSFNDCTCSTSPCMSPMPSSLEIYRVGSNFSISSICSPVPMNTIGVFVAATLFELRHQYGAAARGVSIRLGDDYRAKVRTLLERLALRLGLLPDARIQHHDRLVRPHGLLDLYHLREQLGLLAMPARGVNDDDLEPLLLELVHARLRHLDGVGLRVGAVVGDLRLGRVLLELVEGARAEGVGADEAGFEAAGVVPSRELCARRRLAGALEADEHYYVGLPLFRLVGLRVRVDEAAEFVKDGLLDEPLLVDALAQAGDELDVDVGFDERVPDLLDHAVERLAELVRMVISSGWGMRAVTFSSTTFDRPYAGRGRIVARPRGGCGMQSCRLLFRDVAERTDDAVAASKLSPALWLRKSQNQPHPPPSTTTKLHDDDADAVATTRHEPHRESIGHPAAAMASPISAAASICRSCLARTPTPYKYTPPSTLLPTLSLFSHAFSTTTPLAALSRKPRSARTTKKKKAKTHWKIWNHAEVPKWALLDAVRYIRAFEVGKDQRQMKYDLAVKLQTMKNGPTVKSRIRLPKAVRTDLRICVFAEGKQADVARKSGAAVVGSTELWEEIKNGKIEFDRVLCHTGVYPAFQKANLGRILGPKGMMPSPKTGTVVGNVADAITAMIGASEYRERTGVVRIAIGQLAFTPEELRENIKTFMDALAKDLARIEDFDKRINEVVLSSTNSPGFSLSGEFRSDLGQDGDGAAALIPDFELAEIDVHEAEAEAGPQHEYRLGLAHAMALSTSTSRFSNAARSSSVNSSSFISARHSFTARDRSPEIVCRARETRGSCAMMKGCDGGTLPKERGGGVGVVEQEEGLEVSQPRFDRDEVPRECLYTRLISYTPGLEATREVLVGSGRKYVYLLPGDRLLSLHPALHLSGNFGNLALHPVDLPCKPHNTKLQVVDAVLPAAQAATEPHEIRIVAIDKLDELALQLAAEVFERLVPVERREVSRCREGRGRERGPWEGPREGQRGEVVRVDVRVRARVAERQRRRHRGGETRSGDGYN</sequence>
<keyword evidence="2" id="KW-0689">Ribosomal protein</keyword>
<dbReference type="PANTHER" id="PTHR36427:SF3">
    <property type="entry name" value="LARGE RIBOSOMAL SUBUNIT PROTEIN UL1M"/>
    <property type="match status" value="1"/>
</dbReference>
<feature type="region of interest" description="Disordered" evidence="4">
    <location>
        <begin position="1196"/>
        <end position="1215"/>
    </location>
</feature>
<feature type="compositionally biased region" description="Basic and acidic residues" evidence="4">
    <location>
        <begin position="1205"/>
        <end position="1215"/>
    </location>
</feature>
<dbReference type="InterPro" id="IPR016095">
    <property type="entry name" value="Ribosomal_uL1_3-a/b-sand"/>
</dbReference>
<organism evidence="6 7">
    <name type="scientific">Drechslerella dactyloides</name>
    <name type="common">Nematode-trapping fungus</name>
    <name type="synonym">Arthrobotrys dactyloides</name>
    <dbReference type="NCBI Taxonomy" id="74499"/>
    <lineage>
        <taxon>Eukaryota</taxon>
        <taxon>Fungi</taxon>
        <taxon>Dikarya</taxon>
        <taxon>Ascomycota</taxon>
        <taxon>Pezizomycotina</taxon>
        <taxon>Orbiliomycetes</taxon>
        <taxon>Orbiliales</taxon>
        <taxon>Orbiliaceae</taxon>
        <taxon>Drechslerella</taxon>
    </lineage>
</organism>
<keyword evidence="3" id="KW-0687">Ribonucleoprotein</keyword>
<keyword evidence="5" id="KW-0812">Transmembrane</keyword>
<dbReference type="CDD" id="cd00403">
    <property type="entry name" value="Ribosomal_L1"/>
    <property type="match status" value="1"/>
</dbReference>
<keyword evidence="5" id="KW-0472">Membrane</keyword>
<dbReference type="GO" id="GO:0005762">
    <property type="term" value="C:mitochondrial large ribosomal subunit"/>
    <property type="evidence" value="ECO:0007669"/>
    <property type="project" value="TreeGrafter"/>
</dbReference>
<evidence type="ECO:0000256" key="1">
    <source>
        <dbReference type="ARBA" id="ARBA00010531"/>
    </source>
</evidence>
<evidence type="ECO:0000256" key="5">
    <source>
        <dbReference type="SAM" id="Phobius"/>
    </source>
</evidence>
<dbReference type="Gene3D" id="3.40.50.790">
    <property type="match status" value="1"/>
</dbReference>
<reference evidence="6" key="1">
    <citation type="submission" date="2023-01" db="EMBL/GenBank/DDBJ databases">
        <title>The chitinases involved in constricting ring structure development in the nematode-trapping fungus Drechslerella dactyloides.</title>
        <authorList>
            <person name="Wang R."/>
            <person name="Zhang L."/>
            <person name="Tang P."/>
            <person name="Li S."/>
            <person name="Liang L."/>
        </authorList>
    </citation>
    <scope>NUCLEOTIDE SEQUENCE</scope>
    <source>
        <strain evidence="6">YMF1.00031</strain>
    </source>
</reference>
<accession>A0AAD6IQL7</accession>
<dbReference type="Pfam" id="PF00687">
    <property type="entry name" value="Ribosomal_L1"/>
    <property type="match status" value="1"/>
</dbReference>
<feature type="transmembrane region" description="Helical" evidence="5">
    <location>
        <begin position="163"/>
        <end position="182"/>
    </location>
</feature>
<dbReference type="InterPro" id="IPR028364">
    <property type="entry name" value="Ribosomal_uL1/biogenesis"/>
</dbReference>
<dbReference type="Proteomes" id="UP001221413">
    <property type="component" value="Unassembled WGS sequence"/>
</dbReference>
<evidence type="ECO:0000256" key="4">
    <source>
        <dbReference type="SAM" id="MobiDB-lite"/>
    </source>
</evidence>
<evidence type="ECO:0000256" key="3">
    <source>
        <dbReference type="ARBA" id="ARBA00023274"/>
    </source>
</evidence>
<feature type="region of interest" description="Disordered" evidence="4">
    <location>
        <begin position="570"/>
        <end position="609"/>
    </location>
</feature>
<keyword evidence="7" id="KW-1185">Reference proteome</keyword>
<evidence type="ECO:0000256" key="2">
    <source>
        <dbReference type="ARBA" id="ARBA00022980"/>
    </source>
</evidence>
<dbReference type="EMBL" id="JAQGDS010000012">
    <property type="protein sequence ID" value="KAJ6256633.1"/>
    <property type="molecule type" value="Genomic_DNA"/>
</dbReference>
<feature type="compositionally biased region" description="Basic and acidic residues" evidence="4">
    <location>
        <begin position="598"/>
        <end position="607"/>
    </location>
</feature>
<gene>
    <name evidence="6" type="ORF">Dda_8498</name>
</gene>
<dbReference type="SUPFAM" id="SSF56808">
    <property type="entry name" value="Ribosomal protein L1"/>
    <property type="match status" value="1"/>
</dbReference>
<protein>
    <recommendedName>
        <fullName evidence="8">Ribosomal protein L1</fullName>
    </recommendedName>
</protein>
<keyword evidence="5" id="KW-1133">Transmembrane helix</keyword>
<proteinExistence type="inferred from homology"/>
<feature type="region of interest" description="Disordered" evidence="4">
    <location>
        <begin position="1161"/>
        <end position="1180"/>
    </location>
</feature>
<dbReference type="FunFam" id="3.40.50.790:FF:000001">
    <property type="entry name" value="50S ribosomal protein L1"/>
    <property type="match status" value="1"/>
</dbReference>
<comment type="caution">
    <text evidence="6">The sequence shown here is derived from an EMBL/GenBank/DDBJ whole genome shotgun (WGS) entry which is preliminary data.</text>
</comment>
<evidence type="ECO:0000313" key="7">
    <source>
        <dbReference type="Proteomes" id="UP001221413"/>
    </source>
</evidence>
<dbReference type="InterPro" id="IPR023674">
    <property type="entry name" value="Ribosomal_uL1-like"/>
</dbReference>
<dbReference type="Gene3D" id="3.30.190.20">
    <property type="match status" value="1"/>
</dbReference>